<keyword evidence="5" id="KW-1185">Reference proteome</keyword>
<evidence type="ECO:0000313" key="4">
    <source>
        <dbReference type="EMBL" id="TSI12520.1"/>
    </source>
</evidence>
<dbReference type="EMBL" id="VLTK01000016">
    <property type="protein sequence ID" value="TSI12520.1"/>
    <property type="molecule type" value="Genomic_DNA"/>
</dbReference>
<gene>
    <name evidence="4" type="ORF">FO013_19780</name>
</gene>
<feature type="transmembrane region" description="Helical" evidence="2">
    <location>
        <begin position="128"/>
        <end position="161"/>
    </location>
</feature>
<feature type="compositionally biased region" description="Basic and acidic residues" evidence="1">
    <location>
        <begin position="1"/>
        <end position="12"/>
    </location>
</feature>
<name>A0A556C560_BREAU</name>
<feature type="region of interest" description="Disordered" evidence="1">
    <location>
        <begin position="1"/>
        <end position="29"/>
    </location>
</feature>
<keyword evidence="2" id="KW-0472">Membrane</keyword>
<feature type="transmembrane region" description="Helical" evidence="2">
    <location>
        <begin position="81"/>
        <end position="107"/>
    </location>
</feature>
<dbReference type="Pfam" id="PF13828">
    <property type="entry name" value="DUF4190"/>
    <property type="match status" value="1"/>
</dbReference>
<reference evidence="4 5" key="1">
    <citation type="submission" date="2019-07" db="EMBL/GenBank/DDBJ databases">
        <title>Draft genome sequence of Brevibacterium aurantiacum XU54 isolated from Xinjiang China.</title>
        <authorList>
            <person name="Xu X."/>
        </authorList>
    </citation>
    <scope>NUCLEOTIDE SEQUENCE [LARGE SCALE GENOMIC DNA]</scope>
    <source>
        <strain evidence="4 5">XU54</strain>
    </source>
</reference>
<proteinExistence type="predicted"/>
<feature type="domain" description="DUF4190" evidence="3">
    <location>
        <begin position="82"/>
        <end position="143"/>
    </location>
</feature>
<protein>
    <submittedName>
        <fullName evidence="4">DUF4190 domain-containing protein</fullName>
    </submittedName>
</protein>
<evidence type="ECO:0000256" key="2">
    <source>
        <dbReference type="SAM" id="Phobius"/>
    </source>
</evidence>
<dbReference type="Proteomes" id="UP000316406">
    <property type="component" value="Unassembled WGS sequence"/>
</dbReference>
<accession>A0A556C560</accession>
<sequence>MSSHSNRSEPDMYTRQLSASGSKAASGHSANGGYSGYSAYSQSAASGPKPGFGPNPGFGPTPGFAGPVTYIYQPIAPTNTVAIIAMVLSLAGAMTSFVPAGIAGIVMGHVARRQIRQRDERGDAMALTALWAGYLGAGFWLIFWGLYIGVMVLAIMAGVAAEEATY</sequence>
<keyword evidence="2" id="KW-1133">Transmembrane helix</keyword>
<organism evidence="4 5">
    <name type="scientific">Brevibacterium aurantiacum</name>
    <dbReference type="NCBI Taxonomy" id="273384"/>
    <lineage>
        <taxon>Bacteria</taxon>
        <taxon>Bacillati</taxon>
        <taxon>Actinomycetota</taxon>
        <taxon>Actinomycetes</taxon>
        <taxon>Micrococcales</taxon>
        <taxon>Brevibacteriaceae</taxon>
        <taxon>Brevibacterium</taxon>
    </lineage>
</organism>
<comment type="caution">
    <text evidence="4">The sequence shown here is derived from an EMBL/GenBank/DDBJ whole genome shotgun (WGS) entry which is preliminary data.</text>
</comment>
<keyword evidence="2" id="KW-0812">Transmembrane</keyword>
<dbReference type="AlphaFoldDB" id="A0A556C560"/>
<dbReference type="InterPro" id="IPR025241">
    <property type="entry name" value="DUF4190"/>
</dbReference>
<evidence type="ECO:0000259" key="3">
    <source>
        <dbReference type="Pfam" id="PF13828"/>
    </source>
</evidence>
<evidence type="ECO:0000313" key="5">
    <source>
        <dbReference type="Proteomes" id="UP000316406"/>
    </source>
</evidence>
<evidence type="ECO:0000256" key="1">
    <source>
        <dbReference type="SAM" id="MobiDB-lite"/>
    </source>
</evidence>
<dbReference type="OrthoDB" id="4374883at2"/>
<feature type="compositionally biased region" description="Low complexity" evidence="1">
    <location>
        <begin position="18"/>
        <end position="29"/>
    </location>
</feature>